<evidence type="ECO:0000313" key="8">
    <source>
        <dbReference type="EMBL" id="CAI3976692.1"/>
    </source>
</evidence>
<keyword evidence="1" id="KW-0732">Signal</keyword>
<dbReference type="OrthoDB" id="447438at2759"/>
<dbReference type="PANTHER" id="PTHR22953">
    <property type="entry name" value="ACID PHOSPHATASE RELATED"/>
    <property type="match status" value="1"/>
</dbReference>
<keyword evidence="5" id="KW-0812">Transmembrane</keyword>
<dbReference type="EMBL" id="CAMXCT030000289">
    <property type="protein sequence ID" value="CAL4764004.1"/>
    <property type="molecule type" value="Genomic_DNA"/>
</dbReference>
<gene>
    <name evidence="8" type="ORF">C1SCF055_LOCUS4891</name>
</gene>
<keyword evidence="3" id="KW-0175">Coiled coil</keyword>
<keyword evidence="5" id="KW-1133">Transmembrane helix</keyword>
<dbReference type="InterPro" id="IPR029052">
    <property type="entry name" value="Metallo-depent_PP-like"/>
</dbReference>
<dbReference type="InterPro" id="IPR039331">
    <property type="entry name" value="PAPs-like"/>
</dbReference>
<dbReference type="EMBL" id="CAMXCT010000289">
    <property type="protein sequence ID" value="CAI3976692.1"/>
    <property type="molecule type" value="Genomic_DNA"/>
</dbReference>
<dbReference type="InterPro" id="IPR004843">
    <property type="entry name" value="Calcineurin-like_PHP"/>
</dbReference>
<reference evidence="8" key="1">
    <citation type="submission" date="2022-10" db="EMBL/GenBank/DDBJ databases">
        <authorList>
            <person name="Chen Y."/>
            <person name="Dougan E. K."/>
            <person name="Chan C."/>
            <person name="Rhodes N."/>
            <person name="Thang M."/>
        </authorList>
    </citation>
    <scope>NUCLEOTIDE SEQUENCE</scope>
</reference>
<dbReference type="InterPro" id="IPR041792">
    <property type="entry name" value="MPP_PAP"/>
</dbReference>
<feature type="compositionally biased region" description="Pro residues" evidence="4">
    <location>
        <begin position="603"/>
        <end position="612"/>
    </location>
</feature>
<dbReference type="PANTHER" id="PTHR22953:SF153">
    <property type="entry name" value="PURPLE ACID PHOSPHATASE"/>
    <property type="match status" value="1"/>
</dbReference>
<feature type="domain" description="Calcineurin-like phosphoesterase" evidence="6">
    <location>
        <begin position="118"/>
        <end position="335"/>
    </location>
</feature>
<dbReference type="GO" id="GO:0003993">
    <property type="term" value="F:acid phosphatase activity"/>
    <property type="evidence" value="ECO:0007669"/>
    <property type="project" value="InterPro"/>
</dbReference>
<evidence type="ECO:0000256" key="2">
    <source>
        <dbReference type="ARBA" id="ARBA00023180"/>
    </source>
</evidence>
<feature type="transmembrane region" description="Helical" evidence="5">
    <location>
        <begin position="984"/>
        <end position="1006"/>
    </location>
</feature>
<accession>A0A9P1BNS9</accession>
<evidence type="ECO:0000256" key="5">
    <source>
        <dbReference type="SAM" id="Phobius"/>
    </source>
</evidence>
<keyword evidence="10" id="KW-1185">Reference proteome</keyword>
<dbReference type="Proteomes" id="UP001152797">
    <property type="component" value="Unassembled WGS sequence"/>
</dbReference>
<keyword evidence="2" id="KW-0325">Glycoprotein</keyword>
<feature type="transmembrane region" description="Helical" evidence="5">
    <location>
        <begin position="425"/>
        <end position="448"/>
    </location>
</feature>
<dbReference type="EMBL" id="CAMXCT020000289">
    <property type="protein sequence ID" value="CAL1130067.1"/>
    <property type="molecule type" value="Genomic_DNA"/>
</dbReference>
<evidence type="ECO:0000259" key="7">
    <source>
        <dbReference type="Pfam" id="PF14008"/>
    </source>
</evidence>
<feature type="coiled-coil region" evidence="3">
    <location>
        <begin position="779"/>
        <end position="854"/>
    </location>
</feature>
<evidence type="ECO:0000313" key="10">
    <source>
        <dbReference type="Proteomes" id="UP001152797"/>
    </source>
</evidence>
<organism evidence="8">
    <name type="scientific">Cladocopium goreaui</name>
    <dbReference type="NCBI Taxonomy" id="2562237"/>
    <lineage>
        <taxon>Eukaryota</taxon>
        <taxon>Sar</taxon>
        <taxon>Alveolata</taxon>
        <taxon>Dinophyceae</taxon>
        <taxon>Suessiales</taxon>
        <taxon>Symbiodiniaceae</taxon>
        <taxon>Cladocopium</taxon>
    </lineage>
</organism>
<dbReference type="Pfam" id="PF00149">
    <property type="entry name" value="Metallophos"/>
    <property type="match status" value="1"/>
</dbReference>
<protein>
    <submittedName>
        <fullName evidence="9">Purple acid phosphatase 21</fullName>
    </submittedName>
</protein>
<name>A0A9P1BNS9_9DINO</name>
<dbReference type="Gene3D" id="3.60.21.10">
    <property type="match status" value="1"/>
</dbReference>
<keyword evidence="5" id="KW-0472">Membrane</keyword>
<reference evidence="9 10" key="2">
    <citation type="submission" date="2024-05" db="EMBL/GenBank/DDBJ databases">
        <authorList>
            <person name="Chen Y."/>
            <person name="Shah S."/>
            <person name="Dougan E. K."/>
            <person name="Thang M."/>
            <person name="Chan C."/>
        </authorList>
    </citation>
    <scope>NUCLEOTIDE SEQUENCE [LARGE SCALE GENOMIC DNA]</scope>
</reference>
<evidence type="ECO:0000313" key="9">
    <source>
        <dbReference type="EMBL" id="CAL4764004.1"/>
    </source>
</evidence>
<feature type="region of interest" description="Disordered" evidence="4">
    <location>
        <begin position="588"/>
        <end position="617"/>
    </location>
</feature>
<evidence type="ECO:0000256" key="1">
    <source>
        <dbReference type="ARBA" id="ARBA00022729"/>
    </source>
</evidence>
<dbReference type="InterPro" id="IPR025733">
    <property type="entry name" value="PAPs_C"/>
</dbReference>
<dbReference type="AlphaFoldDB" id="A0A9P1BNS9"/>
<sequence>MDVEQVHVSIVGPGTVSIGWASESGRSDVVEVQEVDEHQAPLGDLQRVSSTSDTYELQCGRRFHLNGPCAMSQRYRSPLLLQARVTLEAGRKYRYRLGGGAWRRLRLPPKRDVSTVVKVAMVGDIGQTSNSAATCRDIRAHADELDLGVILGDLSYADSNASRWDSFHRLFDLQGCADLPWLVLPGNHEIEPDDLSGEDFVPYRKRWRTPQVAPEVVSNDSEVISWLRYDFRCRYDFGGSWYSFSTGPAHFVALNPYCTNSNPKAPQIQWLDEDLKGFSRERTPFLVVLTHAPWVHSSRTHRPENEVATAQLRASAEPLLAKKMDLMFSGHVHAYERSKPVEGTRYIVLGHGGNNEKLYNRWMESQSSAFRSGDHYGWGILTLSGGHGSFQARRSLDGAVMDSFEFMARMENEVTEVTEVTGDSAAFWAAVVLFCLGCGLCLCCCLVYRHARLADEEEKSSLKDAVQEKGVECVEKLCTFYPSPELAESEAEQIFREAYEAEAERAALMGKQLEEALAEQLGAPEGIKINIEAPAAPAPNEPGGTTWRKAYEDIKARAASLESQLQKARRLAEPTAASAFEERAVKAEASFDAESATQSTQSTPPPPQPSPQGIPADPMQQMQKLREIANISAEEESVLRLLSLAALANQEGMFKEAASKELPPLNQAREALSGEDFQASDALIFERCYVFPGVIPQGREPAVALEALQQRMRSAPLALNRGSNPAFRVQWQPCVRAMTDVTDVTVEAEPERSVEVPGNEVEPSATTIGPSTMATVEEISQVSATLEKVEKLVQELQDQFREQAMGASQNKDLVQAQEEMKSLMVDASDAQRRLEQVAKSSLELQRDLAQANDRSLVVNAENQSQMDKEALRIAAEAHLRQCRCRNKAGEPWPLWATTAGDLQEYGTGISLYFRFTISLGTAMMFAALLTLPLLILNSTGTGLTDVDVGAGEPGFFAVSSIGNFLSSSDGSISLSKFDISPADISFYIGVLDAVSIGLVLALAVWFERVVLPAAVRSEARTTVTPDLCE</sequence>
<dbReference type="Pfam" id="PF14008">
    <property type="entry name" value="Metallophos_C"/>
    <property type="match status" value="1"/>
</dbReference>
<dbReference type="SUPFAM" id="SSF56300">
    <property type="entry name" value="Metallo-dependent phosphatases"/>
    <property type="match status" value="1"/>
</dbReference>
<evidence type="ECO:0000256" key="3">
    <source>
        <dbReference type="SAM" id="Coils"/>
    </source>
</evidence>
<evidence type="ECO:0000259" key="6">
    <source>
        <dbReference type="Pfam" id="PF00149"/>
    </source>
</evidence>
<feature type="domain" description="Purple acid phosphatase C-terminal" evidence="7">
    <location>
        <begin position="344"/>
        <end position="403"/>
    </location>
</feature>
<evidence type="ECO:0000256" key="4">
    <source>
        <dbReference type="SAM" id="MobiDB-lite"/>
    </source>
</evidence>
<feature type="transmembrane region" description="Helical" evidence="5">
    <location>
        <begin position="911"/>
        <end position="935"/>
    </location>
</feature>
<comment type="caution">
    <text evidence="8">The sequence shown here is derived from an EMBL/GenBank/DDBJ whole genome shotgun (WGS) entry which is preliminary data.</text>
</comment>
<dbReference type="CDD" id="cd00839">
    <property type="entry name" value="MPP_PAPs"/>
    <property type="match status" value="1"/>
</dbReference>
<proteinExistence type="predicted"/>